<accession>A0A8C6YDV0</accession>
<reference evidence="2" key="2">
    <citation type="submission" date="2025-09" db="UniProtKB">
        <authorList>
            <consortium name="Ensembl"/>
        </authorList>
    </citation>
    <scope>IDENTIFICATION</scope>
</reference>
<dbReference type="AlphaFoldDB" id="A0A8C6YDV0"/>
<feature type="compositionally biased region" description="Polar residues" evidence="1">
    <location>
        <begin position="73"/>
        <end position="82"/>
    </location>
</feature>
<sequence>VRTLGHIWTKIRHSQGQSLREKFNHLITLPWVPQPSPLQDVPPTWSGLSPTSPTASQMLQLLGTHWPRFSFSPTTLEQSGTEHTQKCRNGGRL</sequence>
<keyword evidence="3" id="KW-1185">Reference proteome</keyword>
<reference evidence="2" key="1">
    <citation type="submission" date="2025-08" db="UniProtKB">
        <authorList>
            <consortium name="Ensembl"/>
        </authorList>
    </citation>
    <scope>IDENTIFICATION</scope>
</reference>
<dbReference type="Proteomes" id="UP000694559">
    <property type="component" value="Unplaced"/>
</dbReference>
<evidence type="ECO:0000256" key="1">
    <source>
        <dbReference type="SAM" id="MobiDB-lite"/>
    </source>
</evidence>
<name>A0A8C6YDV0_NAJNA</name>
<evidence type="ECO:0000313" key="2">
    <source>
        <dbReference type="Ensembl" id="ENSNNAP00000026154.1"/>
    </source>
</evidence>
<protein>
    <submittedName>
        <fullName evidence="2">Uncharacterized protein</fullName>
    </submittedName>
</protein>
<proteinExistence type="predicted"/>
<evidence type="ECO:0000313" key="3">
    <source>
        <dbReference type="Proteomes" id="UP000694559"/>
    </source>
</evidence>
<organism evidence="2 3">
    <name type="scientific">Naja naja</name>
    <name type="common">Indian cobra</name>
    <dbReference type="NCBI Taxonomy" id="35670"/>
    <lineage>
        <taxon>Eukaryota</taxon>
        <taxon>Metazoa</taxon>
        <taxon>Chordata</taxon>
        <taxon>Craniata</taxon>
        <taxon>Vertebrata</taxon>
        <taxon>Euteleostomi</taxon>
        <taxon>Lepidosauria</taxon>
        <taxon>Squamata</taxon>
        <taxon>Bifurcata</taxon>
        <taxon>Unidentata</taxon>
        <taxon>Episquamata</taxon>
        <taxon>Toxicofera</taxon>
        <taxon>Serpentes</taxon>
        <taxon>Colubroidea</taxon>
        <taxon>Elapidae</taxon>
        <taxon>Elapinae</taxon>
        <taxon>Naja</taxon>
    </lineage>
</organism>
<dbReference type="Ensembl" id="ENSNNAT00000027412.1">
    <property type="protein sequence ID" value="ENSNNAP00000026154.1"/>
    <property type="gene ID" value="ENSNNAG00000017030.1"/>
</dbReference>
<feature type="region of interest" description="Disordered" evidence="1">
    <location>
        <begin position="73"/>
        <end position="93"/>
    </location>
</feature>